<dbReference type="EMBL" id="GG738894">
    <property type="protein sequence ID" value="EFC40200.1"/>
    <property type="molecule type" value="Genomic_DNA"/>
</dbReference>
<dbReference type="VEuPathDB" id="AmoebaDB:NAEGRDRAFT_59103"/>
<dbReference type="GeneID" id="8854575"/>
<reference evidence="1 2" key="1">
    <citation type="journal article" date="2010" name="Cell">
        <title>The genome of Naegleria gruberi illuminates early eukaryotic versatility.</title>
        <authorList>
            <person name="Fritz-Laylin L.K."/>
            <person name="Prochnik S.E."/>
            <person name="Ginger M.L."/>
            <person name="Dacks J.B."/>
            <person name="Carpenter M.L."/>
            <person name="Field M.C."/>
            <person name="Kuo A."/>
            <person name="Paredez A."/>
            <person name="Chapman J."/>
            <person name="Pham J."/>
            <person name="Shu S."/>
            <person name="Neupane R."/>
            <person name="Cipriano M."/>
            <person name="Mancuso J."/>
            <person name="Tu H."/>
            <person name="Salamov A."/>
            <person name="Lindquist E."/>
            <person name="Shapiro H."/>
            <person name="Lucas S."/>
            <person name="Grigoriev I.V."/>
            <person name="Cande W.Z."/>
            <person name="Fulton C."/>
            <person name="Rokhsar D.S."/>
            <person name="Dawson S.C."/>
        </authorList>
    </citation>
    <scope>NUCLEOTIDE SEQUENCE [LARGE SCALE GENOMIC DNA]</scope>
    <source>
        <strain evidence="1 2">NEG-M</strain>
    </source>
</reference>
<name>D2VSI8_NAEGR</name>
<organism evidence="2">
    <name type="scientific">Naegleria gruberi</name>
    <name type="common">Amoeba</name>
    <dbReference type="NCBI Taxonomy" id="5762"/>
    <lineage>
        <taxon>Eukaryota</taxon>
        <taxon>Discoba</taxon>
        <taxon>Heterolobosea</taxon>
        <taxon>Tetramitia</taxon>
        <taxon>Eutetramitia</taxon>
        <taxon>Vahlkampfiidae</taxon>
        <taxon>Naegleria</taxon>
    </lineage>
</organism>
<dbReference type="KEGG" id="ngr:NAEGRDRAFT_59103"/>
<gene>
    <name evidence="1" type="ORF">NAEGRDRAFT_59103</name>
</gene>
<sequence length="299" mass="33735">MVEQTRITTTTTRTTITSPPEVVVHGKTLSTSHGSNNKLYKVIKHGGMGVFSLSLSRIALYAPFSVQKTLIAISDTPDREDEEASQSSTFQKRLSQYFERPLMNKLVLYQLGHIFFTSLMNRQTWVPLSSYKPLEHAIISASTFPLYYILLDQESRLVTKRGRSCEVIKVEDGDNTTYWQGFAIHVAHSFLVHSISLGISQMILGNDASLGNVSDEAVNNHDSSDHRAKEVLVETLGMVVGRLACLPLEIYSKQLLLKSKPKKDHYLSTYVKSAILTLPQCTTSLVEYWLYRTLNRFIQ</sequence>
<accession>D2VSI8</accession>
<dbReference type="Proteomes" id="UP000006671">
    <property type="component" value="Unassembled WGS sequence"/>
</dbReference>
<dbReference type="OrthoDB" id="10254337at2759"/>
<proteinExistence type="predicted"/>
<evidence type="ECO:0000313" key="2">
    <source>
        <dbReference type="Proteomes" id="UP000006671"/>
    </source>
</evidence>
<dbReference type="RefSeq" id="XP_002672944.1">
    <property type="nucleotide sequence ID" value="XM_002672898.1"/>
</dbReference>
<evidence type="ECO:0000313" key="1">
    <source>
        <dbReference type="EMBL" id="EFC40200.1"/>
    </source>
</evidence>
<dbReference type="InParanoid" id="D2VSI8"/>
<dbReference type="AlphaFoldDB" id="D2VSI8"/>
<keyword evidence="2" id="KW-1185">Reference proteome</keyword>
<protein>
    <submittedName>
        <fullName evidence="1">Predicted protein</fullName>
    </submittedName>
</protein>
<dbReference type="OMA" id="YKPLEHA"/>